<sequence>MRTARQFPLNCALTLPLAPIVSRLPLLRERISFENLVTMRTKAFMGLGGHTRNNSPCGIHTLATESRDDQEQMEIDLVTDYLKCSRELGNWNNFIVILLCGNLNQSIVRFNLQSYELYALKQSDKERRERRKVALHRRSGCRGDQSFTKDYTSTSRSRPLT</sequence>
<reference evidence="2" key="2">
    <citation type="submission" date="2020-05" db="UniProtKB">
        <authorList>
            <consortium name="EnsemblMetazoa"/>
        </authorList>
    </citation>
    <scope>IDENTIFICATION</scope>
    <source>
        <strain evidence="2">IAEA</strain>
    </source>
</reference>
<dbReference type="EnsemblMetazoa" id="GPAI041525-RA">
    <property type="protein sequence ID" value="GPAI041525-PA"/>
    <property type="gene ID" value="GPAI041525"/>
</dbReference>
<dbReference type="Proteomes" id="UP000092445">
    <property type="component" value="Unassembled WGS sequence"/>
</dbReference>
<organism evidence="2 3">
    <name type="scientific">Glossina pallidipes</name>
    <name type="common">Tsetse fly</name>
    <dbReference type="NCBI Taxonomy" id="7398"/>
    <lineage>
        <taxon>Eukaryota</taxon>
        <taxon>Metazoa</taxon>
        <taxon>Ecdysozoa</taxon>
        <taxon>Arthropoda</taxon>
        <taxon>Hexapoda</taxon>
        <taxon>Insecta</taxon>
        <taxon>Pterygota</taxon>
        <taxon>Neoptera</taxon>
        <taxon>Endopterygota</taxon>
        <taxon>Diptera</taxon>
        <taxon>Brachycera</taxon>
        <taxon>Muscomorpha</taxon>
        <taxon>Hippoboscoidea</taxon>
        <taxon>Glossinidae</taxon>
        <taxon>Glossina</taxon>
    </lineage>
</organism>
<keyword evidence="3" id="KW-1185">Reference proteome</keyword>
<name>A0A1B0ACT5_GLOPL</name>
<dbReference type="AlphaFoldDB" id="A0A1B0ACT5"/>
<proteinExistence type="predicted"/>
<reference evidence="3" key="1">
    <citation type="submission" date="2014-03" db="EMBL/GenBank/DDBJ databases">
        <authorList>
            <person name="Aksoy S."/>
            <person name="Warren W."/>
            <person name="Wilson R.K."/>
        </authorList>
    </citation>
    <scope>NUCLEOTIDE SEQUENCE [LARGE SCALE GENOMIC DNA]</scope>
    <source>
        <strain evidence="3">IAEA</strain>
    </source>
</reference>
<evidence type="ECO:0000313" key="2">
    <source>
        <dbReference type="EnsemblMetazoa" id="GPAI041525-PA"/>
    </source>
</evidence>
<feature type="compositionally biased region" description="Polar residues" evidence="1">
    <location>
        <begin position="145"/>
        <end position="161"/>
    </location>
</feature>
<dbReference type="VEuPathDB" id="VectorBase:GPAI041525"/>
<evidence type="ECO:0000313" key="3">
    <source>
        <dbReference type="Proteomes" id="UP000092445"/>
    </source>
</evidence>
<protein>
    <submittedName>
        <fullName evidence="2">Uncharacterized protein</fullName>
    </submittedName>
</protein>
<accession>A0A1B0ACT5</accession>
<evidence type="ECO:0000256" key="1">
    <source>
        <dbReference type="SAM" id="MobiDB-lite"/>
    </source>
</evidence>
<feature type="region of interest" description="Disordered" evidence="1">
    <location>
        <begin position="132"/>
        <end position="161"/>
    </location>
</feature>